<protein>
    <submittedName>
        <fullName evidence="1">Uncharacterized protein</fullName>
    </submittedName>
</protein>
<dbReference type="OrthoDB" id="2423195at2759"/>
<evidence type="ECO:0000313" key="1">
    <source>
        <dbReference type="EMBL" id="PMD36543.1"/>
    </source>
</evidence>
<keyword evidence="2" id="KW-1185">Reference proteome</keyword>
<reference evidence="1 2" key="1">
    <citation type="submission" date="2016-04" db="EMBL/GenBank/DDBJ databases">
        <title>A degradative enzymes factory behind the ericoid mycorrhizal symbiosis.</title>
        <authorList>
            <consortium name="DOE Joint Genome Institute"/>
            <person name="Martino E."/>
            <person name="Morin E."/>
            <person name="Grelet G."/>
            <person name="Kuo A."/>
            <person name="Kohler A."/>
            <person name="Daghino S."/>
            <person name="Barry K."/>
            <person name="Choi C."/>
            <person name="Cichocki N."/>
            <person name="Clum A."/>
            <person name="Copeland A."/>
            <person name="Hainaut M."/>
            <person name="Haridas S."/>
            <person name="Labutti K."/>
            <person name="Lindquist E."/>
            <person name="Lipzen A."/>
            <person name="Khouja H.-R."/>
            <person name="Murat C."/>
            <person name="Ohm R."/>
            <person name="Olson A."/>
            <person name="Spatafora J."/>
            <person name="Veneault-Fourrey C."/>
            <person name="Henrissat B."/>
            <person name="Grigoriev I."/>
            <person name="Martin F."/>
            <person name="Perotto S."/>
        </authorList>
    </citation>
    <scope>NUCLEOTIDE SEQUENCE [LARGE SCALE GENOMIC DNA]</scope>
    <source>
        <strain evidence="1 2">F</strain>
    </source>
</reference>
<dbReference type="STRING" id="1149755.A0A2J6RDH4"/>
<organism evidence="1 2">
    <name type="scientific">Hyaloscypha variabilis (strain UAMH 11265 / GT02V1 / F)</name>
    <name type="common">Meliniomyces variabilis</name>
    <dbReference type="NCBI Taxonomy" id="1149755"/>
    <lineage>
        <taxon>Eukaryota</taxon>
        <taxon>Fungi</taxon>
        <taxon>Dikarya</taxon>
        <taxon>Ascomycota</taxon>
        <taxon>Pezizomycotina</taxon>
        <taxon>Leotiomycetes</taxon>
        <taxon>Helotiales</taxon>
        <taxon>Hyaloscyphaceae</taxon>
        <taxon>Hyaloscypha</taxon>
        <taxon>Hyaloscypha variabilis</taxon>
    </lineage>
</organism>
<sequence>MLSHAVKIDSNKANDVVAEAKSILVDANELCQQKFQNADVLGNAIEEALRLLRKEWYEEVTPEEVAAIKAAMVSGSRGIATPSVTGGIA</sequence>
<gene>
    <name evidence="1" type="ORF">L207DRAFT_636522</name>
</gene>
<proteinExistence type="predicted"/>
<evidence type="ECO:0000313" key="2">
    <source>
        <dbReference type="Proteomes" id="UP000235786"/>
    </source>
</evidence>
<dbReference type="AlphaFoldDB" id="A0A2J6RDH4"/>
<name>A0A2J6RDH4_HYAVF</name>
<dbReference type="Proteomes" id="UP000235786">
    <property type="component" value="Unassembled WGS sequence"/>
</dbReference>
<accession>A0A2J6RDH4</accession>
<dbReference type="EMBL" id="KZ613950">
    <property type="protein sequence ID" value="PMD36543.1"/>
    <property type="molecule type" value="Genomic_DNA"/>
</dbReference>